<evidence type="ECO:0000256" key="23">
    <source>
        <dbReference type="RuleBase" id="RU361146"/>
    </source>
</evidence>
<dbReference type="SFLD" id="SFLDS00003">
    <property type="entry name" value="Haloacid_Dehalogenase"/>
    <property type="match status" value="1"/>
</dbReference>
<feature type="region of interest" description="Disordered" evidence="24">
    <location>
        <begin position="1174"/>
        <end position="1246"/>
    </location>
</feature>
<dbReference type="Pfam" id="PF00689">
    <property type="entry name" value="Cation_ATPase_C"/>
    <property type="match status" value="1"/>
</dbReference>
<evidence type="ECO:0000256" key="11">
    <source>
        <dbReference type="ARBA" id="ARBA00022842"/>
    </source>
</evidence>
<dbReference type="PRINTS" id="PR00119">
    <property type="entry name" value="CATATPASE"/>
</dbReference>
<keyword evidence="16 23" id="KW-0406">Ion transport</keyword>
<evidence type="ECO:0000313" key="27">
    <source>
        <dbReference type="Proteomes" id="UP000694395"/>
    </source>
</evidence>
<dbReference type="InterPro" id="IPR022141">
    <property type="entry name" value="ATP_Ca_trans_C"/>
</dbReference>
<dbReference type="InterPro" id="IPR023298">
    <property type="entry name" value="ATPase_P-typ_TM_dom_sf"/>
</dbReference>
<dbReference type="CDD" id="cd02081">
    <property type="entry name" value="P-type_ATPase_Ca_PMCA-like"/>
    <property type="match status" value="1"/>
</dbReference>
<keyword evidence="8 23" id="KW-0547">Nucleotide-binding</keyword>
<dbReference type="PRINTS" id="PR00121">
    <property type="entry name" value="NAKATPASE"/>
</dbReference>
<dbReference type="GO" id="GO:0005388">
    <property type="term" value="F:P-type calcium transporter activity"/>
    <property type="evidence" value="ECO:0007669"/>
    <property type="project" value="UniProtKB-EC"/>
</dbReference>
<evidence type="ECO:0000256" key="17">
    <source>
        <dbReference type="ARBA" id="ARBA00023069"/>
    </source>
</evidence>
<evidence type="ECO:0000313" key="26">
    <source>
        <dbReference type="Ensembl" id="ENSOMYP00000086679.2"/>
    </source>
</evidence>
<feature type="transmembrane region" description="Helical" evidence="23">
    <location>
        <begin position="370"/>
        <end position="391"/>
    </location>
</feature>
<evidence type="ECO:0000256" key="4">
    <source>
        <dbReference type="ARBA" id="ARBA00022553"/>
    </source>
</evidence>
<comment type="caution">
    <text evidence="23">Lacks conserved residue(s) required for the propagation of feature annotation.</text>
</comment>
<keyword evidence="6 23" id="KW-0812">Transmembrane</keyword>
<dbReference type="GO" id="GO:0016887">
    <property type="term" value="F:ATP hydrolysis activity"/>
    <property type="evidence" value="ECO:0007669"/>
    <property type="project" value="InterPro"/>
</dbReference>
<dbReference type="FunFam" id="3.40.1110.10:FF:000002">
    <property type="entry name" value="Calcium-transporting ATPase"/>
    <property type="match status" value="1"/>
</dbReference>
<keyword evidence="7" id="KW-0479">Metal-binding</keyword>
<dbReference type="SFLD" id="SFLDG00002">
    <property type="entry name" value="C1.7:_P-type_atpase_like"/>
    <property type="match status" value="1"/>
</dbReference>
<keyword evidence="4" id="KW-0597">Phosphoprotein</keyword>
<dbReference type="Ensembl" id="ENSOMYT00000094444.2">
    <property type="protein sequence ID" value="ENSOMYP00000086679.2"/>
    <property type="gene ID" value="ENSOMYG00000070473.1"/>
</dbReference>
<keyword evidence="17" id="KW-0969">Cilium</keyword>
<dbReference type="InterPro" id="IPR008250">
    <property type="entry name" value="ATPase_P-typ_transduc_dom_A_sf"/>
</dbReference>
<dbReference type="PANTHER" id="PTHR24093:SF245">
    <property type="entry name" value="PLASMA MEMBRANE CALCIUM-TRANSPORTING ATPASE 1"/>
    <property type="match status" value="1"/>
</dbReference>
<protein>
    <recommendedName>
        <fullName evidence="23">Calcium-transporting ATPase</fullName>
        <ecNumber evidence="23">7.2.2.10</ecNumber>
    </recommendedName>
</protein>
<evidence type="ECO:0000256" key="20">
    <source>
        <dbReference type="ARBA" id="ARBA00048694"/>
    </source>
</evidence>
<keyword evidence="15 23" id="KW-1133">Transmembrane helix</keyword>
<feature type="compositionally biased region" description="Polar residues" evidence="24">
    <location>
        <begin position="1123"/>
        <end position="1140"/>
    </location>
</feature>
<dbReference type="GO" id="GO:0030165">
    <property type="term" value="F:PDZ domain binding"/>
    <property type="evidence" value="ECO:0007669"/>
    <property type="project" value="TreeGrafter"/>
</dbReference>
<dbReference type="Pfam" id="PF13246">
    <property type="entry name" value="Cation_ATPase"/>
    <property type="match status" value="1"/>
</dbReference>
<dbReference type="GO" id="GO:0005886">
    <property type="term" value="C:plasma membrane"/>
    <property type="evidence" value="ECO:0007669"/>
    <property type="project" value="TreeGrafter"/>
</dbReference>
<feature type="transmembrane region" description="Helical" evidence="23">
    <location>
        <begin position="999"/>
        <end position="1020"/>
    </location>
</feature>
<evidence type="ECO:0000256" key="21">
    <source>
        <dbReference type="ARBA" id="ARBA00060429"/>
    </source>
</evidence>
<comment type="subcellular location">
    <subcellularLocation>
        <location evidence="21">Cell projection</location>
        <location evidence="21">Cilium</location>
        <location evidence="21">Flagellum membrane</location>
        <topology evidence="21">Multi-pass membrane protein</topology>
    </subcellularLocation>
    <subcellularLocation>
        <location evidence="23">Membrane</location>
        <topology evidence="23">Multi-pass membrane protein</topology>
    </subcellularLocation>
</comment>
<evidence type="ECO:0000256" key="5">
    <source>
        <dbReference type="ARBA" id="ARBA00022568"/>
    </source>
</evidence>
<dbReference type="EC" id="7.2.2.10" evidence="23"/>
<dbReference type="FunFam" id="1.20.1110.10:FF:000001">
    <property type="entry name" value="Calcium-transporting ATPase"/>
    <property type="match status" value="1"/>
</dbReference>
<keyword evidence="11" id="KW-0460">Magnesium</keyword>
<comment type="similarity">
    <text evidence="1 23">Belongs to the cation transport ATPase (P-type) (TC 3.A.3) family. Type IIB subfamily.</text>
</comment>
<dbReference type="InterPro" id="IPR023214">
    <property type="entry name" value="HAD_sf"/>
</dbReference>
<keyword evidence="3" id="KW-1003">Cell membrane</keyword>
<reference evidence="26" key="2">
    <citation type="submission" date="2025-08" db="UniProtKB">
        <authorList>
            <consortium name="Ensembl"/>
        </authorList>
    </citation>
    <scope>IDENTIFICATION</scope>
</reference>
<dbReference type="NCBIfam" id="TIGR01517">
    <property type="entry name" value="ATPase-IIB_Ca"/>
    <property type="match status" value="1"/>
</dbReference>
<keyword evidence="12" id="KW-0282">Flagellum</keyword>
<dbReference type="Gene3D" id="1.20.1110.10">
    <property type="entry name" value="Calcium-transporting ATPase, transmembrane domain"/>
    <property type="match status" value="3"/>
</dbReference>
<dbReference type="SMART" id="SM00831">
    <property type="entry name" value="Cation_ATPase_N"/>
    <property type="match status" value="1"/>
</dbReference>
<comment type="subunit">
    <text evidence="22">Interacts with PDZD11. Interacts with SLC35G1 and STIM1. Interacts with calmodulin.</text>
</comment>
<evidence type="ECO:0000256" key="15">
    <source>
        <dbReference type="ARBA" id="ARBA00022989"/>
    </source>
</evidence>
<dbReference type="GO" id="GO:0046872">
    <property type="term" value="F:metal ion binding"/>
    <property type="evidence" value="ECO:0007669"/>
    <property type="project" value="UniProtKB-KW"/>
</dbReference>
<dbReference type="SUPFAM" id="SSF56784">
    <property type="entry name" value="HAD-like"/>
    <property type="match status" value="1"/>
</dbReference>
<dbReference type="GO" id="GO:0005516">
    <property type="term" value="F:calmodulin binding"/>
    <property type="evidence" value="ECO:0007669"/>
    <property type="project" value="UniProtKB-KW"/>
</dbReference>
<evidence type="ECO:0000256" key="10">
    <source>
        <dbReference type="ARBA" id="ARBA00022840"/>
    </source>
</evidence>
<dbReference type="FunFam" id="1.20.1110.10:FF:000011">
    <property type="entry name" value="Calcium-transporting ATPase"/>
    <property type="match status" value="1"/>
</dbReference>
<dbReference type="Pfam" id="PF12424">
    <property type="entry name" value="ATP_Ca_trans_C"/>
    <property type="match status" value="2"/>
</dbReference>
<dbReference type="PANTHER" id="PTHR24093">
    <property type="entry name" value="CATION TRANSPORTING ATPASE"/>
    <property type="match status" value="1"/>
</dbReference>
<accession>A0A8C7TZF9</accession>
<dbReference type="Proteomes" id="UP000694395">
    <property type="component" value="Chromosome 15"/>
</dbReference>
<evidence type="ECO:0000256" key="6">
    <source>
        <dbReference type="ARBA" id="ARBA00022692"/>
    </source>
</evidence>
<evidence type="ECO:0000256" key="7">
    <source>
        <dbReference type="ARBA" id="ARBA00022723"/>
    </source>
</evidence>
<evidence type="ECO:0000256" key="12">
    <source>
        <dbReference type="ARBA" id="ARBA00022846"/>
    </source>
</evidence>
<dbReference type="InterPro" id="IPR006408">
    <property type="entry name" value="P-type_ATPase_IIB"/>
</dbReference>
<keyword evidence="14" id="KW-1278">Translocase</keyword>
<keyword evidence="19" id="KW-0966">Cell projection</keyword>
<evidence type="ECO:0000256" key="8">
    <source>
        <dbReference type="ARBA" id="ARBA00022741"/>
    </source>
</evidence>
<feature type="region of interest" description="Disordered" evidence="24">
    <location>
        <begin position="284"/>
        <end position="338"/>
    </location>
</feature>
<dbReference type="InterPro" id="IPR001757">
    <property type="entry name" value="P_typ_ATPase"/>
</dbReference>
<sequence length="1246" mass="138093">MANNSYSGVKNSTANHHGDFGCSLKDLRSLMELRGAEAIGKIGESYGDVQGLCTRLKTSPVDGLSGQPADIDKRKEVFGQNLIPPKKPKTFLQLVWEALQDVTLIILEVAAIVSLGLSFYRPPDAERERVEDDGEAEAGWIEGAAILLSVVCVVLVTAFNDWSKEKQFRGLQSRIEQEQKFAVVRGGQVIQIPVAEIVVGDVAQIKYGDLLPSDGILIQGNDLKIDESSLTGESDHVKKTLERDPMLLSGTHVMEGSGKMLVTAVGENSQTGIIFALLGASEEDDDDEEEKEAKKKEKKEKKEKKKQDGAAENRKKAKAADGAAMEMQPLNSDEVDIDEKRKSNLKEKKEKSVLQGKLTKLAVQIGKAGLVMSAITVIILVVLFVVDTFWVQGLPWHKDCTPIYIQFFVKFFIIGVTVLVVAVPEGLPLAVTISLAYSVKKMMKDNNLVRHLDACETMGNATAICSDKTGTLTMNRMTVVQAYVADKHYRNVPEPQLIPASIMDILVLGISVNSAYTTNIMSPEKEGGLPRQVGNKTECALLGFANDLKRDYQAIRNEIPEEKLYKVYTFNSCRKSMSTVLKNADGSFRMFSKGASEILLKKCSKLLTASGETKVFRPRDREDMVKKVIEPMASEGLRTICLAYRDFPVSEGEPDWDQENDILTSLTCVCVVGIEDPVRPEVPDAIKKCQRAGITVRMVTGDNINTARAIATKCGILQPGDEFLCMEGKEFNRRIRNEKGEIEQERIDKIWPKLRVLARSSPTDKHTLVKGIIDSTVLEQRQVVAVTGDGTNDGPALKKADVGFAMGIAGTDVAKEASDIILTDDNFSSIVKAVMWGRNVYDSISKFLQFQLTVNVVAVIVAFTGACITQDSPLKAVQMLWVNLIMDTFASLALATEPPTESLLLRKPYGRNKPLISRTMMKNILGHGVYQLIIIFTLLFVGEQIFDIDSGRYAPLHSPPSEHYTIIFNTFVLLQLFNEINARKIHGERNVFDGIFNNLIFCSIVFGTFIIQIVIVQWGGKPFSCVGLSIDQWLWCTFLGFSSLLWGQLISSIPTKSLRFLKSAGHGTQRQEIPDEELEDMEEMEEIDHAERELRRGQILWFRGLNRIQTQMDVVSAFQSGSSFQERQLRRQPSTSSQQQHDIRVVNAFRSSLSPYEGLEKPESRSSIHNFMTHPEFRIEDSEPSIPLIDDTDAEDDAPTKRNSASPRNNNNAVESGNNHLYVEGNKAAGTPSAPGSPLHSLETSL</sequence>
<feature type="transmembrane region" description="Helical" evidence="23">
    <location>
        <begin position="924"/>
        <end position="941"/>
    </location>
</feature>
<feature type="compositionally biased region" description="Low complexity" evidence="24">
    <location>
        <begin position="1202"/>
        <end position="1213"/>
    </location>
</feature>
<evidence type="ECO:0000256" key="19">
    <source>
        <dbReference type="ARBA" id="ARBA00023273"/>
    </source>
</evidence>
<dbReference type="InterPro" id="IPR059000">
    <property type="entry name" value="ATPase_P-type_domA"/>
</dbReference>
<dbReference type="GO" id="GO:0005524">
    <property type="term" value="F:ATP binding"/>
    <property type="evidence" value="ECO:0007669"/>
    <property type="project" value="UniProtKB-KW"/>
</dbReference>
<feature type="transmembrane region" description="Helical" evidence="23">
    <location>
        <begin position="1032"/>
        <end position="1053"/>
    </location>
</feature>
<dbReference type="Pfam" id="PF00690">
    <property type="entry name" value="Cation_ATPase_N"/>
    <property type="match status" value="1"/>
</dbReference>
<evidence type="ECO:0000256" key="9">
    <source>
        <dbReference type="ARBA" id="ARBA00022837"/>
    </source>
</evidence>
<dbReference type="NCBIfam" id="TIGR01494">
    <property type="entry name" value="ATPase_P-type"/>
    <property type="match status" value="3"/>
</dbReference>
<dbReference type="InterPro" id="IPR044492">
    <property type="entry name" value="P_typ_ATPase_HD_dom"/>
</dbReference>
<dbReference type="PROSITE" id="PS00154">
    <property type="entry name" value="ATPASE_E1_E2"/>
    <property type="match status" value="1"/>
</dbReference>
<dbReference type="InterPro" id="IPR006068">
    <property type="entry name" value="ATPase_P-typ_cation-transptr_C"/>
</dbReference>
<dbReference type="Gene3D" id="3.40.50.1000">
    <property type="entry name" value="HAD superfamily/HAD-like"/>
    <property type="match status" value="1"/>
</dbReference>
<dbReference type="InterPro" id="IPR004014">
    <property type="entry name" value="ATPase_P-typ_cation-transptr_N"/>
</dbReference>
<evidence type="ECO:0000256" key="18">
    <source>
        <dbReference type="ARBA" id="ARBA00023136"/>
    </source>
</evidence>
<dbReference type="GeneTree" id="ENSGT00940000154527"/>
<feature type="transmembrane region" description="Helical" evidence="23">
    <location>
        <begin position="411"/>
        <end position="437"/>
    </location>
</feature>
<dbReference type="SUPFAM" id="SSF81665">
    <property type="entry name" value="Calcium ATPase, transmembrane domain M"/>
    <property type="match status" value="1"/>
</dbReference>
<name>A0A8C7TZF9_ONCMY</name>
<keyword evidence="10 23" id="KW-0067">ATP-binding</keyword>
<keyword evidence="13" id="KW-0112">Calmodulin-binding</keyword>
<dbReference type="SUPFAM" id="SSF81653">
    <property type="entry name" value="Calcium ATPase, transduction domain A"/>
    <property type="match status" value="1"/>
</dbReference>
<dbReference type="FunFam" id="3.40.50.1000:FF:000007">
    <property type="entry name" value="Calcium-transporting ATPase"/>
    <property type="match status" value="1"/>
</dbReference>
<dbReference type="Pfam" id="PF08282">
    <property type="entry name" value="Hydrolase_3"/>
    <property type="match status" value="1"/>
</dbReference>
<feature type="region of interest" description="Disordered" evidence="24">
    <location>
        <begin position="1123"/>
        <end position="1142"/>
    </location>
</feature>
<gene>
    <name evidence="26" type="primary">LOC110490600</name>
</gene>
<keyword evidence="27" id="KW-1185">Reference proteome</keyword>
<dbReference type="AlphaFoldDB" id="A0A8C7TZF9"/>
<evidence type="ECO:0000256" key="14">
    <source>
        <dbReference type="ARBA" id="ARBA00022967"/>
    </source>
</evidence>
<dbReference type="FunFam" id="1.20.1110.10:FF:000002">
    <property type="entry name" value="Calcium-transporting ATPase"/>
    <property type="match status" value="1"/>
</dbReference>
<feature type="transmembrane region" description="Helical" evidence="23">
    <location>
        <begin position="140"/>
        <end position="159"/>
    </location>
</feature>
<comment type="function">
    <text evidence="23">Catalyzes the hydrolysis of ATP coupled with the transport of calcium.</text>
</comment>
<dbReference type="Gene3D" id="3.40.1110.10">
    <property type="entry name" value="Calcium-transporting ATPase, cytoplasmic domain N"/>
    <property type="match status" value="1"/>
</dbReference>
<evidence type="ECO:0000256" key="13">
    <source>
        <dbReference type="ARBA" id="ARBA00022860"/>
    </source>
</evidence>
<feature type="transmembrane region" description="Helical" evidence="23">
    <location>
        <begin position="102"/>
        <end position="120"/>
    </location>
</feature>
<dbReference type="InterPro" id="IPR036412">
    <property type="entry name" value="HAD-like_sf"/>
</dbReference>
<dbReference type="SUPFAM" id="SSF81660">
    <property type="entry name" value="Metal cation-transporting ATPase, ATP-binding domain N"/>
    <property type="match status" value="1"/>
</dbReference>
<keyword evidence="18 23" id="KW-0472">Membrane</keyword>
<evidence type="ECO:0000256" key="1">
    <source>
        <dbReference type="ARBA" id="ARBA00006124"/>
    </source>
</evidence>
<comment type="catalytic activity">
    <reaction evidence="20 23">
        <text>Ca(2+)(in) + ATP + H2O = Ca(2+)(out) + ADP + phosphate + H(+)</text>
        <dbReference type="Rhea" id="RHEA:18105"/>
        <dbReference type="ChEBI" id="CHEBI:15377"/>
        <dbReference type="ChEBI" id="CHEBI:15378"/>
        <dbReference type="ChEBI" id="CHEBI:29108"/>
        <dbReference type="ChEBI" id="CHEBI:30616"/>
        <dbReference type="ChEBI" id="CHEBI:43474"/>
        <dbReference type="ChEBI" id="CHEBI:456216"/>
        <dbReference type="EC" id="7.2.2.10"/>
    </reaction>
</comment>
<evidence type="ECO:0000256" key="22">
    <source>
        <dbReference type="ARBA" id="ARBA00062373"/>
    </source>
</evidence>
<dbReference type="Gene3D" id="2.70.150.10">
    <property type="entry name" value="Calcium-transporting ATPase, cytoplasmic transduction domain A"/>
    <property type="match status" value="1"/>
</dbReference>
<organism evidence="26 27">
    <name type="scientific">Oncorhynchus mykiss</name>
    <name type="common">Rainbow trout</name>
    <name type="synonym">Salmo gairdneri</name>
    <dbReference type="NCBI Taxonomy" id="8022"/>
    <lineage>
        <taxon>Eukaryota</taxon>
        <taxon>Metazoa</taxon>
        <taxon>Chordata</taxon>
        <taxon>Craniata</taxon>
        <taxon>Vertebrata</taxon>
        <taxon>Euteleostomi</taxon>
        <taxon>Actinopterygii</taxon>
        <taxon>Neopterygii</taxon>
        <taxon>Teleostei</taxon>
        <taxon>Protacanthopterygii</taxon>
        <taxon>Salmoniformes</taxon>
        <taxon>Salmonidae</taxon>
        <taxon>Salmoninae</taxon>
        <taxon>Oncorhynchus</taxon>
    </lineage>
</organism>
<dbReference type="GO" id="GO:0051480">
    <property type="term" value="P:regulation of cytosolic calcium ion concentration"/>
    <property type="evidence" value="ECO:0007669"/>
    <property type="project" value="TreeGrafter"/>
</dbReference>
<feature type="compositionally biased region" description="Basic and acidic residues" evidence="24">
    <location>
        <begin position="305"/>
        <end position="314"/>
    </location>
</feature>
<dbReference type="FunFam" id="2.70.150.10:FF:000001">
    <property type="entry name" value="Calcium-transporting ATPase"/>
    <property type="match status" value="1"/>
</dbReference>
<evidence type="ECO:0000256" key="2">
    <source>
        <dbReference type="ARBA" id="ARBA00022448"/>
    </source>
</evidence>
<dbReference type="InterPro" id="IPR023299">
    <property type="entry name" value="ATPase_P-typ_cyto_dom_N"/>
</dbReference>
<feature type="transmembrane region" description="Helical" evidence="23">
    <location>
        <begin position="961"/>
        <end position="978"/>
    </location>
</feature>
<keyword evidence="2 23" id="KW-0813">Transport</keyword>
<keyword evidence="5 23" id="KW-0109">Calcium transport</keyword>
<dbReference type="Pfam" id="PF00122">
    <property type="entry name" value="E1-E2_ATPase"/>
    <property type="match status" value="1"/>
</dbReference>
<dbReference type="SFLD" id="SFLDF00027">
    <property type="entry name" value="p-type_atpase"/>
    <property type="match status" value="1"/>
</dbReference>
<evidence type="ECO:0000256" key="3">
    <source>
        <dbReference type="ARBA" id="ARBA00022475"/>
    </source>
</evidence>
<reference evidence="26" key="3">
    <citation type="submission" date="2025-09" db="UniProtKB">
        <authorList>
            <consortium name="Ensembl"/>
        </authorList>
    </citation>
    <scope>IDENTIFICATION</scope>
</reference>
<evidence type="ECO:0000256" key="16">
    <source>
        <dbReference type="ARBA" id="ARBA00023065"/>
    </source>
</evidence>
<reference evidence="26" key="1">
    <citation type="submission" date="2020-07" db="EMBL/GenBank/DDBJ databases">
        <title>A long reads based de novo assembly of the rainbow trout Arlee double haploid line genome.</title>
        <authorList>
            <person name="Gao G."/>
            <person name="Palti Y."/>
        </authorList>
    </citation>
    <scope>NUCLEOTIDE SEQUENCE [LARGE SCALE GENOMIC DNA]</scope>
</reference>
<evidence type="ECO:0000256" key="24">
    <source>
        <dbReference type="SAM" id="MobiDB-lite"/>
    </source>
</evidence>
<keyword evidence="9 23" id="KW-0106">Calcium</keyword>
<proteinExistence type="inferred from homology"/>
<dbReference type="InterPro" id="IPR018303">
    <property type="entry name" value="ATPase_P-typ_P_site"/>
</dbReference>
<evidence type="ECO:0000259" key="25">
    <source>
        <dbReference type="SMART" id="SM00831"/>
    </source>
</evidence>
<feature type="domain" description="Cation-transporting P-type ATPase N-terminal" evidence="25">
    <location>
        <begin position="43"/>
        <end position="119"/>
    </location>
</feature>